<dbReference type="OrthoDB" id="308690at2759"/>
<gene>
    <name evidence="2" type="ORF">KFE25_013268</name>
</gene>
<evidence type="ECO:0000256" key="1">
    <source>
        <dbReference type="SAM" id="MobiDB-lite"/>
    </source>
</evidence>
<reference evidence="2" key="1">
    <citation type="submission" date="2021-05" db="EMBL/GenBank/DDBJ databases">
        <title>The genome of the haptophyte Pavlova lutheri (Diacronema luteri, Pavlovales) - a model for lipid biosynthesis in eukaryotic algae.</title>
        <authorList>
            <person name="Hulatt C.J."/>
            <person name="Posewitz M.C."/>
        </authorList>
    </citation>
    <scope>NUCLEOTIDE SEQUENCE</scope>
    <source>
        <strain evidence="2">NIVA-4/92</strain>
    </source>
</reference>
<protein>
    <recommendedName>
        <fullName evidence="4">WD repeat-containing protein WRAP73</fullName>
    </recommendedName>
</protein>
<dbReference type="PANTHER" id="PTHR16220:SF0">
    <property type="entry name" value="WD REPEAT-CONTAINING PROTEIN WRAP73"/>
    <property type="match status" value="1"/>
</dbReference>
<dbReference type="SUPFAM" id="SSF50969">
    <property type="entry name" value="YVTN repeat-like/Quinoprotein amine dehydrogenase"/>
    <property type="match status" value="1"/>
</dbReference>
<dbReference type="OMA" id="CWHLNGD"/>
<comment type="caution">
    <text evidence="2">The sequence shown here is derived from an EMBL/GenBank/DDBJ whole genome shotgun (WGS) entry which is preliminary data.</text>
</comment>
<accession>A0A8J6CFM9</accession>
<evidence type="ECO:0000313" key="2">
    <source>
        <dbReference type="EMBL" id="KAG8468185.1"/>
    </source>
</evidence>
<dbReference type="PANTHER" id="PTHR16220">
    <property type="entry name" value="WD REPEAT PROTEIN 8-RELATED"/>
    <property type="match status" value="1"/>
</dbReference>
<organism evidence="2 3">
    <name type="scientific">Diacronema lutheri</name>
    <name type="common">Unicellular marine alga</name>
    <name type="synonym">Monochrysis lutheri</name>
    <dbReference type="NCBI Taxonomy" id="2081491"/>
    <lineage>
        <taxon>Eukaryota</taxon>
        <taxon>Haptista</taxon>
        <taxon>Haptophyta</taxon>
        <taxon>Pavlovophyceae</taxon>
        <taxon>Pavlovales</taxon>
        <taxon>Pavlovaceae</taxon>
        <taxon>Diacronema</taxon>
    </lineage>
</organism>
<dbReference type="GO" id="GO:1990811">
    <property type="term" value="C:MWP complex"/>
    <property type="evidence" value="ECO:0007669"/>
    <property type="project" value="TreeGrafter"/>
</dbReference>
<dbReference type="Gene3D" id="2.130.10.10">
    <property type="entry name" value="YVTN repeat-like/Quinoprotein amine dehydrogenase"/>
    <property type="match status" value="3"/>
</dbReference>
<dbReference type="InterPro" id="IPR052778">
    <property type="entry name" value="Centrosome-WD_assoc"/>
</dbReference>
<dbReference type="InterPro" id="IPR015943">
    <property type="entry name" value="WD40/YVTN_repeat-like_dom_sf"/>
</dbReference>
<dbReference type="InterPro" id="IPR011044">
    <property type="entry name" value="Quino_amine_DH_bsu"/>
</dbReference>
<dbReference type="SMART" id="SM00320">
    <property type="entry name" value="WD40"/>
    <property type="match status" value="3"/>
</dbReference>
<dbReference type="Proteomes" id="UP000751190">
    <property type="component" value="Unassembled WGS sequence"/>
</dbReference>
<name>A0A8J6CFM9_DIALT</name>
<sequence>MLDEPPQFSEAFKQTKGRLSISPSGRLVAVVVQYRLTIRDVESLRTVQVFSHDDEVSHVEWSADSLYVLCVLPHRGLCHVWAVDDAEWYCKIDEGPLGVAHARWAPDGRHVLSSSDFGMRLTVWSLLDRSVRYIRAPKFPAAAVAFSAEGGWLAVAERREGVDALGVYECGSFERVAHFALATADVADVCWAPAAAGLVGGGTRGAGAADTSSPDWLLVTDGPLQLALFVYRRDGQLISRLAANSTRPARALGARLSAWAPAGRVVAFGSYDGEVRVLVSRTCHCIAQLLHPRTLRATHADDDRRDPLVFREELLAADQRADGAAHGAAETMVRADSAAMQLQELAESLPHVDTLTRPTHFVPASAAEQPIHLPRRAAAALRDEPLPKIGVDVLAWSPDGRYLATHVEEMPAVLWVWEAVSLRLHTVVIARAPVLCARWHPLGEVLAFCTASCQLYLWSSEGMSVLALPDELRLRVHRLRWAPDGRSLALTDAERFCWCYLPSQPDERSSAPARTAAHAPVPSGQEQQDPNLSDKHTLRRAALASAAAPGTRAGDAFRYDRLSLAQQQALAI</sequence>
<proteinExistence type="predicted"/>
<evidence type="ECO:0008006" key="4">
    <source>
        <dbReference type="Google" id="ProtNLM"/>
    </source>
</evidence>
<dbReference type="EMBL" id="JAGTXO010000004">
    <property type="protein sequence ID" value="KAG8468185.1"/>
    <property type="molecule type" value="Genomic_DNA"/>
</dbReference>
<evidence type="ECO:0000313" key="3">
    <source>
        <dbReference type="Proteomes" id="UP000751190"/>
    </source>
</evidence>
<feature type="region of interest" description="Disordered" evidence="1">
    <location>
        <begin position="509"/>
        <end position="532"/>
    </location>
</feature>
<keyword evidence="3" id="KW-1185">Reference proteome</keyword>
<dbReference type="AlphaFoldDB" id="A0A8J6CFM9"/>
<dbReference type="GO" id="GO:0005815">
    <property type="term" value="C:microtubule organizing center"/>
    <property type="evidence" value="ECO:0007669"/>
    <property type="project" value="TreeGrafter"/>
</dbReference>
<dbReference type="InterPro" id="IPR001680">
    <property type="entry name" value="WD40_rpt"/>
</dbReference>